<reference evidence="10" key="2">
    <citation type="submission" date="2015-01" db="EMBL/GenBank/DDBJ databases">
        <title>Evolutionary Origins and Diversification of the Mycorrhizal Mutualists.</title>
        <authorList>
            <consortium name="DOE Joint Genome Institute"/>
            <consortium name="Mycorrhizal Genomics Consortium"/>
            <person name="Kohler A."/>
            <person name="Kuo A."/>
            <person name="Nagy L.G."/>
            <person name="Floudas D."/>
            <person name="Copeland A."/>
            <person name="Barry K.W."/>
            <person name="Cichocki N."/>
            <person name="Veneault-Fourrey C."/>
            <person name="LaButti K."/>
            <person name="Lindquist E.A."/>
            <person name="Lipzen A."/>
            <person name="Lundell T."/>
            <person name="Morin E."/>
            <person name="Murat C."/>
            <person name="Riley R."/>
            <person name="Ohm R."/>
            <person name="Sun H."/>
            <person name="Tunlid A."/>
            <person name="Henrissat B."/>
            <person name="Grigoriev I.V."/>
            <person name="Hibbett D.S."/>
            <person name="Martin F."/>
        </authorList>
    </citation>
    <scope>NUCLEOTIDE SEQUENCE [LARGE SCALE GENOMIC DNA]</scope>
    <source>
        <strain evidence="10">F 1598</strain>
    </source>
</reference>
<keyword evidence="10" id="KW-1185">Reference proteome</keyword>
<dbReference type="GO" id="GO:0004525">
    <property type="term" value="F:ribonuclease III activity"/>
    <property type="evidence" value="ECO:0007669"/>
    <property type="project" value="InterPro"/>
</dbReference>
<keyword evidence="4 5" id="KW-0694">RNA-binding</keyword>
<evidence type="ECO:0000313" key="10">
    <source>
        <dbReference type="Proteomes" id="UP000054166"/>
    </source>
</evidence>
<evidence type="ECO:0000256" key="4">
    <source>
        <dbReference type="ARBA" id="ARBA00022884"/>
    </source>
</evidence>
<gene>
    <name evidence="9" type="ORF">PILCRDRAFT_827685</name>
</gene>
<dbReference type="InterPro" id="IPR000999">
    <property type="entry name" value="RNase_III_dom"/>
</dbReference>
<protein>
    <recommendedName>
        <fullName evidence="11">RNase III domain-containing protein</fullName>
    </recommendedName>
</protein>
<dbReference type="CDD" id="cd00593">
    <property type="entry name" value="RIBOc"/>
    <property type="match status" value="1"/>
</dbReference>
<dbReference type="PROSITE" id="PS50137">
    <property type="entry name" value="DS_RBD"/>
    <property type="match status" value="1"/>
</dbReference>
<evidence type="ECO:0000256" key="1">
    <source>
        <dbReference type="ARBA" id="ARBA00022722"/>
    </source>
</evidence>
<dbReference type="FunCoup" id="A0A0C3EQW4">
    <property type="interactions" value="244"/>
</dbReference>
<accession>A0A0C3EQW4</accession>
<proteinExistence type="predicted"/>
<dbReference type="GO" id="GO:0006364">
    <property type="term" value="P:rRNA processing"/>
    <property type="evidence" value="ECO:0007669"/>
    <property type="project" value="TreeGrafter"/>
</dbReference>
<keyword evidence="1" id="KW-0540">Nuclease</keyword>
<dbReference type="GO" id="GO:0034475">
    <property type="term" value="P:U4 snRNA 3'-end processing"/>
    <property type="evidence" value="ECO:0007669"/>
    <property type="project" value="TreeGrafter"/>
</dbReference>
<dbReference type="STRING" id="765440.A0A0C3EQW4"/>
<dbReference type="Pfam" id="PF00035">
    <property type="entry name" value="dsrm"/>
    <property type="match status" value="1"/>
</dbReference>
<dbReference type="PANTHER" id="PTHR11207">
    <property type="entry name" value="RIBONUCLEASE III"/>
    <property type="match status" value="1"/>
</dbReference>
<dbReference type="InterPro" id="IPR014720">
    <property type="entry name" value="dsRBD_dom"/>
</dbReference>
<dbReference type="EMBL" id="KN833052">
    <property type="protein sequence ID" value="KIM74975.1"/>
    <property type="molecule type" value="Genomic_DNA"/>
</dbReference>
<dbReference type="Proteomes" id="UP000054166">
    <property type="component" value="Unassembled WGS sequence"/>
</dbReference>
<evidence type="ECO:0000256" key="5">
    <source>
        <dbReference type="PROSITE-ProRule" id="PRU00266"/>
    </source>
</evidence>
<dbReference type="SMART" id="SM00535">
    <property type="entry name" value="RIBOc"/>
    <property type="match status" value="1"/>
</dbReference>
<feature type="domain" description="DRBM" evidence="7">
    <location>
        <begin position="250"/>
        <end position="324"/>
    </location>
</feature>
<dbReference type="OrthoDB" id="2392202at2759"/>
<keyword evidence="3" id="KW-0378">Hydrolase</keyword>
<organism evidence="9 10">
    <name type="scientific">Piloderma croceum (strain F 1598)</name>
    <dbReference type="NCBI Taxonomy" id="765440"/>
    <lineage>
        <taxon>Eukaryota</taxon>
        <taxon>Fungi</taxon>
        <taxon>Dikarya</taxon>
        <taxon>Basidiomycota</taxon>
        <taxon>Agaricomycotina</taxon>
        <taxon>Agaricomycetes</taxon>
        <taxon>Agaricomycetidae</taxon>
        <taxon>Atheliales</taxon>
        <taxon>Atheliaceae</taxon>
        <taxon>Piloderma</taxon>
    </lineage>
</organism>
<dbReference type="Gene3D" id="1.10.1520.10">
    <property type="entry name" value="Ribonuclease III domain"/>
    <property type="match status" value="1"/>
</dbReference>
<dbReference type="Pfam" id="PF14622">
    <property type="entry name" value="Ribonucleas_3_3"/>
    <property type="match status" value="1"/>
</dbReference>
<dbReference type="HOGENOM" id="CLU_000907_2_0_1"/>
<evidence type="ECO:0000259" key="7">
    <source>
        <dbReference type="PROSITE" id="PS50137"/>
    </source>
</evidence>
<reference evidence="9 10" key="1">
    <citation type="submission" date="2014-04" db="EMBL/GenBank/DDBJ databases">
        <authorList>
            <consortium name="DOE Joint Genome Institute"/>
            <person name="Kuo A."/>
            <person name="Tarkka M."/>
            <person name="Buscot F."/>
            <person name="Kohler A."/>
            <person name="Nagy L.G."/>
            <person name="Floudas D."/>
            <person name="Copeland A."/>
            <person name="Barry K.W."/>
            <person name="Cichocki N."/>
            <person name="Veneault-Fourrey C."/>
            <person name="LaButti K."/>
            <person name="Lindquist E.A."/>
            <person name="Lipzen A."/>
            <person name="Lundell T."/>
            <person name="Morin E."/>
            <person name="Murat C."/>
            <person name="Sun H."/>
            <person name="Tunlid A."/>
            <person name="Henrissat B."/>
            <person name="Grigoriev I.V."/>
            <person name="Hibbett D.S."/>
            <person name="Martin F."/>
            <person name="Nordberg H.P."/>
            <person name="Cantor M.N."/>
            <person name="Hua S.X."/>
        </authorList>
    </citation>
    <scope>NUCLEOTIDE SEQUENCE [LARGE SCALE GENOMIC DNA]</scope>
    <source>
        <strain evidence="9 10">F 1598</strain>
    </source>
</reference>
<dbReference type="GO" id="GO:0006369">
    <property type="term" value="P:termination of RNA polymerase II transcription"/>
    <property type="evidence" value="ECO:0007669"/>
    <property type="project" value="TreeGrafter"/>
</dbReference>
<dbReference type="PROSITE" id="PS50142">
    <property type="entry name" value="RNASE_3_2"/>
    <property type="match status" value="1"/>
</dbReference>
<dbReference type="InParanoid" id="A0A0C3EQW4"/>
<evidence type="ECO:0000313" key="9">
    <source>
        <dbReference type="EMBL" id="KIM74975.1"/>
    </source>
</evidence>
<dbReference type="SUPFAM" id="SSF54768">
    <property type="entry name" value="dsRNA-binding domain-like"/>
    <property type="match status" value="1"/>
</dbReference>
<feature type="domain" description="RNase III" evidence="8">
    <location>
        <begin position="32"/>
        <end position="180"/>
    </location>
</feature>
<dbReference type="GO" id="GO:0003723">
    <property type="term" value="F:RNA binding"/>
    <property type="evidence" value="ECO:0007669"/>
    <property type="project" value="UniProtKB-UniRule"/>
</dbReference>
<dbReference type="Gene3D" id="3.30.160.20">
    <property type="match status" value="1"/>
</dbReference>
<keyword evidence="2" id="KW-0255">Endonuclease</keyword>
<evidence type="ECO:0008006" key="11">
    <source>
        <dbReference type="Google" id="ProtNLM"/>
    </source>
</evidence>
<dbReference type="InterPro" id="IPR036389">
    <property type="entry name" value="RNase_III_sf"/>
</dbReference>
<feature type="compositionally biased region" description="Pro residues" evidence="6">
    <location>
        <begin position="210"/>
        <end position="225"/>
    </location>
</feature>
<name>A0A0C3EQW4_PILCF</name>
<dbReference type="AlphaFoldDB" id="A0A0C3EQW4"/>
<evidence type="ECO:0000259" key="8">
    <source>
        <dbReference type="PROSITE" id="PS50142"/>
    </source>
</evidence>
<feature type="region of interest" description="Disordered" evidence="6">
    <location>
        <begin position="210"/>
        <end position="245"/>
    </location>
</feature>
<dbReference type="GO" id="GO:0005654">
    <property type="term" value="C:nucleoplasm"/>
    <property type="evidence" value="ECO:0007669"/>
    <property type="project" value="TreeGrafter"/>
</dbReference>
<evidence type="ECO:0000256" key="2">
    <source>
        <dbReference type="ARBA" id="ARBA00022759"/>
    </source>
</evidence>
<evidence type="ECO:0000256" key="3">
    <source>
        <dbReference type="ARBA" id="ARBA00022801"/>
    </source>
</evidence>
<dbReference type="PANTHER" id="PTHR11207:SF0">
    <property type="entry name" value="RIBONUCLEASE 3"/>
    <property type="match status" value="1"/>
</dbReference>
<sequence length="326" mass="35947">MTWAINHILSRRFHWYKSILRNLDIFDLLRRNSELENQMALKPEFKPGEFPALPEIKSGEIRLQVLTHRSFYARSAHVFEDHVDDPSPDNEKYEHLGDTVLGLVVTGLLLDMYPCLRVGPSTKIRALMVGNTTLSDISLKYKLPDRLRLHPAQAITLRASANIQADVLESYIGGLYMDQGLPAVKSWLIPLFRPYSSLAYSIVRTQHGLPPLPTPSPTPPRPSIKPPWTLSPTSASAGVDPNVAPTPPLTTIGHLSLFNQHVQKANRAVEWVYSDGGNGESTKTTPVWVVSVFVDGKCLGKGKGGTKKAARNEAAKEGLVGLGVHV</sequence>
<dbReference type="SUPFAM" id="SSF69065">
    <property type="entry name" value="RNase III domain-like"/>
    <property type="match status" value="1"/>
</dbReference>
<evidence type="ECO:0000256" key="6">
    <source>
        <dbReference type="SAM" id="MobiDB-lite"/>
    </source>
</evidence>